<gene>
    <name evidence="1" type="ORF">ACFPP6_02360</name>
</gene>
<dbReference type="Proteomes" id="UP001596222">
    <property type="component" value="Unassembled WGS sequence"/>
</dbReference>
<sequence>MAGAVWGLVVESGLLVPQFGFVRLAEGHVVEVEARGGGEVSGAGSELRSRWRHWMAVASHRACRRSRKIR</sequence>
<comment type="caution">
    <text evidence="1">The sequence shown here is derived from an EMBL/GenBank/DDBJ whole genome shotgun (WGS) entry which is preliminary data.</text>
</comment>
<organism evidence="1 2">
    <name type="scientific">Streptomyces aureoversilis</name>
    <dbReference type="NCBI Taxonomy" id="67277"/>
    <lineage>
        <taxon>Bacteria</taxon>
        <taxon>Bacillati</taxon>
        <taxon>Actinomycetota</taxon>
        <taxon>Actinomycetes</taxon>
        <taxon>Kitasatosporales</taxon>
        <taxon>Streptomycetaceae</taxon>
        <taxon>Streptomyces</taxon>
    </lineage>
</organism>
<evidence type="ECO:0000313" key="1">
    <source>
        <dbReference type="EMBL" id="MFC5143537.1"/>
    </source>
</evidence>
<reference evidence="2" key="1">
    <citation type="journal article" date="2019" name="Int. J. Syst. Evol. Microbiol.">
        <title>The Global Catalogue of Microorganisms (GCM) 10K type strain sequencing project: providing services to taxonomists for standard genome sequencing and annotation.</title>
        <authorList>
            <consortium name="The Broad Institute Genomics Platform"/>
            <consortium name="The Broad Institute Genome Sequencing Center for Infectious Disease"/>
            <person name="Wu L."/>
            <person name="Ma J."/>
        </authorList>
    </citation>
    <scope>NUCLEOTIDE SEQUENCE [LARGE SCALE GENOMIC DNA]</scope>
    <source>
        <strain evidence="2">CGMCC 4.1641</strain>
    </source>
</reference>
<accession>A0ABV9ZTQ9</accession>
<proteinExistence type="predicted"/>
<keyword evidence="2" id="KW-1185">Reference proteome</keyword>
<protein>
    <submittedName>
        <fullName evidence="1">Uncharacterized protein</fullName>
    </submittedName>
</protein>
<dbReference type="EMBL" id="JBHSKJ010000001">
    <property type="protein sequence ID" value="MFC5143537.1"/>
    <property type="molecule type" value="Genomic_DNA"/>
</dbReference>
<name>A0ABV9ZTQ9_9ACTN</name>
<evidence type="ECO:0000313" key="2">
    <source>
        <dbReference type="Proteomes" id="UP001596222"/>
    </source>
</evidence>